<accession>A0A0F9EPV7</accession>
<comment type="caution">
    <text evidence="1">The sequence shown here is derived from an EMBL/GenBank/DDBJ whole genome shotgun (WGS) entry which is preliminary data.</text>
</comment>
<proteinExistence type="predicted"/>
<evidence type="ECO:0008006" key="2">
    <source>
        <dbReference type="Google" id="ProtNLM"/>
    </source>
</evidence>
<dbReference type="InterPro" id="IPR000836">
    <property type="entry name" value="PRTase_dom"/>
</dbReference>
<gene>
    <name evidence="1" type="ORF">LCGC14_2048340</name>
</gene>
<organism evidence="1">
    <name type="scientific">marine sediment metagenome</name>
    <dbReference type="NCBI Taxonomy" id="412755"/>
    <lineage>
        <taxon>unclassified sequences</taxon>
        <taxon>metagenomes</taxon>
        <taxon>ecological metagenomes</taxon>
    </lineage>
</organism>
<dbReference type="CDD" id="cd06223">
    <property type="entry name" value="PRTases_typeI"/>
    <property type="match status" value="1"/>
</dbReference>
<reference evidence="1" key="1">
    <citation type="journal article" date="2015" name="Nature">
        <title>Complex archaea that bridge the gap between prokaryotes and eukaryotes.</title>
        <authorList>
            <person name="Spang A."/>
            <person name="Saw J.H."/>
            <person name="Jorgensen S.L."/>
            <person name="Zaremba-Niedzwiedzka K."/>
            <person name="Martijn J."/>
            <person name="Lind A.E."/>
            <person name="van Eijk R."/>
            <person name="Schleper C."/>
            <person name="Guy L."/>
            <person name="Ettema T.J."/>
        </authorList>
    </citation>
    <scope>NUCLEOTIDE SEQUENCE</scope>
</reference>
<name>A0A0F9EPV7_9ZZZZ</name>
<dbReference type="SUPFAM" id="SSF53271">
    <property type="entry name" value="PRTase-like"/>
    <property type="match status" value="1"/>
</dbReference>
<dbReference type="EMBL" id="LAZR01024160">
    <property type="protein sequence ID" value="KKL76089.1"/>
    <property type="molecule type" value="Genomic_DNA"/>
</dbReference>
<dbReference type="InterPro" id="IPR029057">
    <property type="entry name" value="PRTase-like"/>
</dbReference>
<evidence type="ECO:0000313" key="1">
    <source>
        <dbReference type="EMBL" id="KKL76089.1"/>
    </source>
</evidence>
<dbReference type="AlphaFoldDB" id="A0A0F9EPV7"/>
<sequence>MNESLFELGSFQLSSGGTSSFRINAHKLTTDDWEALAHMALSILPPFGEVVGVPTGGEAFAEALLPHTSYGPVLVVDDVLTTGNSIRKVANDYKDSILLVAFSRMSPHPGIHAVFTLAQSPEQ</sequence>
<protein>
    <recommendedName>
        <fullName evidence="2">Phosphoribosyltransferase domain-containing protein</fullName>
    </recommendedName>
</protein>